<dbReference type="EMBL" id="BMEV01000001">
    <property type="protein sequence ID" value="GGH67736.1"/>
    <property type="molecule type" value="Genomic_DNA"/>
</dbReference>
<dbReference type="Pfam" id="PF08461">
    <property type="entry name" value="WHD_RNase_R"/>
    <property type="match status" value="1"/>
</dbReference>
<dbReference type="GO" id="GO:0006355">
    <property type="term" value="P:regulation of DNA-templated transcription"/>
    <property type="evidence" value="ECO:0007669"/>
    <property type="project" value="InterPro"/>
</dbReference>
<keyword evidence="7" id="KW-1185">Reference proteome</keyword>
<dbReference type="PANTHER" id="PTHR32071:SF57">
    <property type="entry name" value="C4-DICARBOXYLATE TRANSPORT TRANSCRIPTIONAL REGULATORY PROTEIN DCTD"/>
    <property type="match status" value="1"/>
</dbReference>
<name>A0A8J2ZP47_9BACI</name>
<dbReference type="Pfam" id="PF00158">
    <property type="entry name" value="Sigma54_activat"/>
    <property type="match status" value="1"/>
</dbReference>
<dbReference type="InterPro" id="IPR025662">
    <property type="entry name" value="Sigma_54_int_dom_ATP-bd_1"/>
</dbReference>
<dbReference type="InterPro" id="IPR058031">
    <property type="entry name" value="AAA_lid_NorR"/>
</dbReference>
<keyword evidence="2" id="KW-0067">ATP-binding</keyword>
<dbReference type="PROSITE" id="PS00675">
    <property type="entry name" value="SIGMA54_INTERACT_1"/>
    <property type="match status" value="1"/>
</dbReference>
<dbReference type="Pfam" id="PF25601">
    <property type="entry name" value="AAA_lid_14"/>
    <property type="match status" value="1"/>
</dbReference>
<keyword evidence="4" id="KW-0804">Transcription</keyword>
<dbReference type="InterPro" id="IPR013668">
    <property type="entry name" value="RNase_R_HTH_12"/>
</dbReference>
<dbReference type="PROSITE" id="PS00688">
    <property type="entry name" value="SIGMA54_INTERACT_3"/>
    <property type="match status" value="1"/>
</dbReference>
<evidence type="ECO:0000313" key="7">
    <source>
        <dbReference type="Proteomes" id="UP000602050"/>
    </source>
</evidence>
<dbReference type="Gene3D" id="1.10.10.10">
    <property type="entry name" value="Winged helix-like DNA-binding domain superfamily/Winged helix DNA-binding domain"/>
    <property type="match status" value="1"/>
</dbReference>
<evidence type="ECO:0000256" key="3">
    <source>
        <dbReference type="ARBA" id="ARBA00023015"/>
    </source>
</evidence>
<dbReference type="InterPro" id="IPR036388">
    <property type="entry name" value="WH-like_DNA-bd_sf"/>
</dbReference>
<dbReference type="AlphaFoldDB" id="A0A8J2ZP47"/>
<dbReference type="Gene3D" id="1.10.8.60">
    <property type="match status" value="1"/>
</dbReference>
<reference evidence="6" key="1">
    <citation type="journal article" date="2014" name="Int. J. Syst. Evol. Microbiol.">
        <title>Complete genome sequence of Corynebacterium casei LMG S-19264T (=DSM 44701T), isolated from a smear-ripened cheese.</title>
        <authorList>
            <consortium name="US DOE Joint Genome Institute (JGI-PGF)"/>
            <person name="Walter F."/>
            <person name="Albersmeier A."/>
            <person name="Kalinowski J."/>
            <person name="Ruckert C."/>
        </authorList>
    </citation>
    <scope>NUCLEOTIDE SEQUENCE</scope>
    <source>
        <strain evidence="6">CGMCC 1.12360</strain>
    </source>
</reference>
<dbReference type="PROSITE" id="PS50045">
    <property type="entry name" value="SIGMA54_INTERACT_4"/>
    <property type="match status" value="1"/>
</dbReference>
<evidence type="ECO:0000259" key="5">
    <source>
        <dbReference type="PROSITE" id="PS50045"/>
    </source>
</evidence>
<dbReference type="InterPro" id="IPR025944">
    <property type="entry name" value="Sigma_54_int_dom_CS"/>
</dbReference>
<dbReference type="CDD" id="cd00009">
    <property type="entry name" value="AAA"/>
    <property type="match status" value="1"/>
</dbReference>
<comment type="caution">
    <text evidence="6">The sequence shown here is derived from an EMBL/GenBank/DDBJ whole genome shotgun (WGS) entry which is preliminary data.</text>
</comment>
<evidence type="ECO:0000256" key="4">
    <source>
        <dbReference type="ARBA" id="ARBA00023163"/>
    </source>
</evidence>
<dbReference type="Gene3D" id="3.40.50.300">
    <property type="entry name" value="P-loop containing nucleotide triphosphate hydrolases"/>
    <property type="match status" value="1"/>
</dbReference>
<accession>A0A8J2ZP47</accession>
<sequence length="693" mass="79006">MKDKPEVLVITHRHTSLQTILEQLEDVGFVEHCNVGGVLVDDMSDKKDYRPNLILTTSQVVYNMAKDFISDDIPYIIAKRSINFARIKPLLSLPKGSRIYVVNDMKDSAEEAIETLLEVGIVHDYIPYYGQEDLDPTVSIAITPGEIDMVPHLIKTKIDIGNRLLDMSTLYEIYEFFGISTFESNNQLSAKYIQSIISLMKELNVEIIQSQGLQKSIEGIVDQIEEGIIVYDQCNQIISINMQALKLLNRSYIDLISKDISRLPKNFYQAFMKVEMEKENFIDIEDESFYIRKRRIFVGAKVFATIILFDKMNRIKSIETEYRKKGRKKGFVSKHTFSDIKTNSPEMLSLIEKAKKLAVSDSTIFIYGETGTGKEVMAQAIHNASDRSDGPFVAVNLAAIPESLVESELFGYEKGAFTGASQTGNMGLFERGHNGTVFLDEIGDASPIIQNRLLRVLQEREVQRVGGGQPIPVEVRIIAATNKDLQELVKEKKFREDLYYRLNVLPITLIPLRKRKEDILLLSELFAKEFEEKLQRNSLRFSQEAIEAMLNYDWPGNVRELRNTIEYLAHVCEGEVTKEALPATILEHQDSSAISLKQEEIIYNTLDAKGFIHDCHQILTVLQKIGHRGIGRMGLLKLLKKNNQTLSEQKLRYRLEILADMDLIDVGRGRRGTTINEKGMNFLRYLENKSVIT</sequence>
<dbReference type="PANTHER" id="PTHR32071">
    <property type="entry name" value="TRANSCRIPTIONAL REGULATORY PROTEIN"/>
    <property type="match status" value="1"/>
</dbReference>
<dbReference type="InterPro" id="IPR002078">
    <property type="entry name" value="Sigma_54_int"/>
</dbReference>
<protein>
    <submittedName>
        <fullName evidence="6">Fis family transcriptional regulator</fullName>
    </submittedName>
</protein>
<dbReference type="FunFam" id="3.40.50.300:FF:000006">
    <property type="entry name" value="DNA-binding transcriptional regulator NtrC"/>
    <property type="match status" value="1"/>
</dbReference>
<proteinExistence type="predicted"/>
<dbReference type="Gene3D" id="3.30.450.20">
    <property type="entry name" value="PAS domain"/>
    <property type="match status" value="1"/>
</dbReference>
<dbReference type="InterPro" id="IPR027417">
    <property type="entry name" value="P-loop_NTPase"/>
</dbReference>
<keyword evidence="1" id="KW-0547">Nucleotide-binding</keyword>
<dbReference type="SMART" id="SM00382">
    <property type="entry name" value="AAA"/>
    <property type="match status" value="1"/>
</dbReference>
<feature type="domain" description="Sigma-54 factor interaction" evidence="5">
    <location>
        <begin position="340"/>
        <end position="570"/>
    </location>
</feature>
<reference evidence="6" key="2">
    <citation type="submission" date="2020-09" db="EMBL/GenBank/DDBJ databases">
        <authorList>
            <person name="Sun Q."/>
            <person name="Zhou Y."/>
        </authorList>
    </citation>
    <scope>NUCLEOTIDE SEQUENCE</scope>
    <source>
        <strain evidence="6">CGMCC 1.12360</strain>
    </source>
</reference>
<dbReference type="InterPro" id="IPR003593">
    <property type="entry name" value="AAA+_ATPase"/>
</dbReference>
<evidence type="ECO:0000313" key="6">
    <source>
        <dbReference type="EMBL" id="GGH67736.1"/>
    </source>
</evidence>
<gene>
    <name evidence="6" type="ORF">GCM10010978_00020</name>
</gene>
<keyword evidence="3" id="KW-0805">Transcription regulation</keyword>
<evidence type="ECO:0000256" key="2">
    <source>
        <dbReference type="ARBA" id="ARBA00022840"/>
    </source>
</evidence>
<dbReference type="GO" id="GO:0005524">
    <property type="term" value="F:ATP binding"/>
    <property type="evidence" value="ECO:0007669"/>
    <property type="project" value="UniProtKB-KW"/>
</dbReference>
<evidence type="ECO:0000256" key="1">
    <source>
        <dbReference type="ARBA" id="ARBA00022741"/>
    </source>
</evidence>
<dbReference type="SUPFAM" id="SSF52540">
    <property type="entry name" value="P-loop containing nucleoside triphosphate hydrolases"/>
    <property type="match status" value="1"/>
</dbReference>
<dbReference type="Proteomes" id="UP000602050">
    <property type="component" value="Unassembled WGS sequence"/>
</dbReference>
<organism evidence="6 7">
    <name type="scientific">Compostibacillus humi</name>
    <dbReference type="NCBI Taxonomy" id="1245525"/>
    <lineage>
        <taxon>Bacteria</taxon>
        <taxon>Bacillati</taxon>
        <taxon>Bacillota</taxon>
        <taxon>Bacilli</taxon>
        <taxon>Bacillales</taxon>
        <taxon>Bacillaceae</taxon>
        <taxon>Compostibacillus</taxon>
    </lineage>
</organism>
<dbReference type="RefSeq" id="WP_188390306.1">
    <property type="nucleotide sequence ID" value="NZ_BMEV01000001.1"/>
</dbReference>